<name>A0A9Q1FUF6_SYNKA</name>
<dbReference type="EMBL" id="JAINUF010000004">
    <property type="protein sequence ID" value="KAJ8365877.1"/>
    <property type="molecule type" value="Genomic_DNA"/>
</dbReference>
<evidence type="ECO:0000313" key="3">
    <source>
        <dbReference type="Proteomes" id="UP001152622"/>
    </source>
</evidence>
<feature type="region of interest" description="Disordered" evidence="1">
    <location>
        <begin position="1"/>
        <end position="64"/>
    </location>
</feature>
<organism evidence="2 3">
    <name type="scientific">Synaphobranchus kaupii</name>
    <name type="common">Kaup's arrowtooth eel</name>
    <dbReference type="NCBI Taxonomy" id="118154"/>
    <lineage>
        <taxon>Eukaryota</taxon>
        <taxon>Metazoa</taxon>
        <taxon>Chordata</taxon>
        <taxon>Craniata</taxon>
        <taxon>Vertebrata</taxon>
        <taxon>Euteleostomi</taxon>
        <taxon>Actinopterygii</taxon>
        <taxon>Neopterygii</taxon>
        <taxon>Teleostei</taxon>
        <taxon>Anguilliformes</taxon>
        <taxon>Synaphobranchidae</taxon>
        <taxon>Synaphobranchus</taxon>
    </lineage>
</organism>
<protein>
    <submittedName>
        <fullName evidence="2">Uncharacterized protein</fullName>
    </submittedName>
</protein>
<reference evidence="2" key="1">
    <citation type="journal article" date="2023" name="Science">
        <title>Genome structures resolve the early diversification of teleost fishes.</title>
        <authorList>
            <person name="Parey E."/>
            <person name="Louis A."/>
            <person name="Montfort J."/>
            <person name="Bouchez O."/>
            <person name="Roques C."/>
            <person name="Iampietro C."/>
            <person name="Lluch J."/>
            <person name="Castinel A."/>
            <person name="Donnadieu C."/>
            <person name="Desvignes T."/>
            <person name="Floi Bucao C."/>
            <person name="Jouanno E."/>
            <person name="Wen M."/>
            <person name="Mejri S."/>
            <person name="Dirks R."/>
            <person name="Jansen H."/>
            <person name="Henkel C."/>
            <person name="Chen W.J."/>
            <person name="Zahm M."/>
            <person name="Cabau C."/>
            <person name="Klopp C."/>
            <person name="Thompson A.W."/>
            <person name="Robinson-Rechavi M."/>
            <person name="Braasch I."/>
            <person name="Lecointre G."/>
            <person name="Bobe J."/>
            <person name="Postlethwait J.H."/>
            <person name="Berthelot C."/>
            <person name="Roest Crollius H."/>
            <person name="Guiguen Y."/>
        </authorList>
    </citation>
    <scope>NUCLEOTIDE SEQUENCE</scope>
    <source>
        <strain evidence="2">WJC10195</strain>
    </source>
</reference>
<evidence type="ECO:0000256" key="1">
    <source>
        <dbReference type="SAM" id="MobiDB-lite"/>
    </source>
</evidence>
<dbReference type="AlphaFoldDB" id="A0A9Q1FUF6"/>
<sequence length="146" mass="15977">METEAQAKNASAFLGRQQDASLHAAVARARHSLIAADPRQPTGRSHSVPSARRRAEARQTHPRLRWRPHLSSWVLFRHGNPTRHAKRGSRAAPSRAEKLRFTAEGNSGRPEGCIPSCFGNPESGVPLPQPAAIPRLEHAKIQSAPI</sequence>
<comment type="caution">
    <text evidence="2">The sequence shown here is derived from an EMBL/GenBank/DDBJ whole genome shotgun (WGS) entry which is preliminary data.</text>
</comment>
<proteinExistence type="predicted"/>
<gene>
    <name evidence="2" type="ORF">SKAU_G00147080</name>
</gene>
<accession>A0A9Q1FUF6</accession>
<dbReference type="Proteomes" id="UP001152622">
    <property type="component" value="Chromosome 4"/>
</dbReference>
<evidence type="ECO:0000313" key="2">
    <source>
        <dbReference type="EMBL" id="KAJ8365877.1"/>
    </source>
</evidence>
<keyword evidence="3" id="KW-1185">Reference proteome</keyword>